<comment type="caution">
    <text evidence="2">The sequence shown here is derived from an EMBL/GenBank/DDBJ whole genome shotgun (WGS) entry which is preliminary data.</text>
</comment>
<protein>
    <recommendedName>
        <fullName evidence="4">Secreted protein</fullName>
    </recommendedName>
</protein>
<evidence type="ECO:0008006" key="4">
    <source>
        <dbReference type="Google" id="ProtNLM"/>
    </source>
</evidence>
<sequence length="70" mass="6782">MMFSKNILVIATTLLFAISGAQAACKDESIGSSGFNSGHCNPGKIACGPGSTGGVSIKCCDAGTPGCLGG</sequence>
<dbReference type="AlphaFoldDB" id="A0A4R8Q8X6"/>
<evidence type="ECO:0000313" key="3">
    <source>
        <dbReference type="Proteomes" id="UP000295083"/>
    </source>
</evidence>
<proteinExistence type="predicted"/>
<gene>
    <name evidence="2" type="ORF">C8035_v000734</name>
</gene>
<feature type="chain" id="PRO_5020810917" description="Secreted protein" evidence="1">
    <location>
        <begin position="24"/>
        <end position="70"/>
    </location>
</feature>
<feature type="signal peptide" evidence="1">
    <location>
        <begin position="1"/>
        <end position="23"/>
    </location>
</feature>
<reference evidence="2 3" key="1">
    <citation type="submission" date="2018-11" db="EMBL/GenBank/DDBJ databases">
        <title>Genome sequence and assembly of Colletotrichum spinosum.</title>
        <authorList>
            <person name="Gan P."/>
            <person name="Shirasu K."/>
        </authorList>
    </citation>
    <scope>NUCLEOTIDE SEQUENCE [LARGE SCALE GENOMIC DNA]</scope>
    <source>
        <strain evidence="2 3">CBS 515.97</strain>
    </source>
</reference>
<name>A0A4R8Q8X6_9PEZI</name>
<keyword evidence="3" id="KW-1185">Reference proteome</keyword>
<accession>A0A4R8Q8X6</accession>
<evidence type="ECO:0000313" key="2">
    <source>
        <dbReference type="EMBL" id="TDZ32144.1"/>
    </source>
</evidence>
<dbReference type="EMBL" id="QAPG01000085">
    <property type="protein sequence ID" value="TDZ32144.1"/>
    <property type="molecule type" value="Genomic_DNA"/>
</dbReference>
<evidence type="ECO:0000256" key="1">
    <source>
        <dbReference type="SAM" id="SignalP"/>
    </source>
</evidence>
<dbReference type="Proteomes" id="UP000295083">
    <property type="component" value="Unassembled WGS sequence"/>
</dbReference>
<organism evidence="2 3">
    <name type="scientific">Colletotrichum spinosum</name>
    <dbReference type="NCBI Taxonomy" id="1347390"/>
    <lineage>
        <taxon>Eukaryota</taxon>
        <taxon>Fungi</taxon>
        <taxon>Dikarya</taxon>
        <taxon>Ascomycota</taxon>
        <taxon>Pezizomycotina</taxon>
        <taxon>Sordariomycetes</taxon>
        <taxon>Hypocreomycetidae</taxon>
        <taxon>Glomerellales</taxon>
        <taxon>Glomerellaceae</taxon>
        <taxon>Colletotrichum</taxon>
        <taxon>Colletotrichum orbiculare species complex</taxon>
    </lineage>
</organism>
<keyword evidence="1" id="KW-0732">Signal</keyword>